<feature type="compositionally biased region" description="Basic residues" evidence="1">
    <location>
        <begin position="229"/>
        <end position="245"/>
    </location>
</feature>
<dbReference type="Pfam" id="PF22000">
    <property type="entry name" value="DUF6929"/>
    <property type="match status" value="1"/>
</dbReference>
<feature type="region of interest" description="Disordered" evidence="1">
    <location>
        <begin position="229"/>
        <end position="253"/>
    </location>
</feature>
<name>G7GZL4_9ACTN</name>
<sequence>MLTRLRDLTLTEQSASGHDHLSAASGIVVLGTRFYIVGDDECSLAVFSSENDAPGRLVRLLPEVMPADAAMRKAAKPDFEVLLLLPAAQAPSTLLALGSGSTANRRRGALVGLTDGGEVRSVDVLDLSRLYTAIAAVVEEVNVEGAIARDDRLLVFNRGNAAHPDNAILAVDLARVLAGKPVEILAASTLRLPHVNGVPLCVTDACSLDDDTIVVAAVAERHLRLVSRRRPRRGRARHPQRRPRLRERTNSSP</sequence>
<reference evidence="2 3" key="1">
    <citation type="submission" date="2011-11" db="EMBL/GenBank/DDBJ databases">
        <title>Whole genome shotgun sequence of Gordonia araii NBRC 100433.</title>
        <authorList>
            <person name="Yoshida Y."/>
            <person name="Hosoyama A."/>
            <person name="Tsuchikane K."/>
            <person name="Katsumata H."/>
            <person name="Yamazaki S."/>
            <person name="Fujita N."/>
        </authorList>
    </citation>
    <scope>NUCLEOTIDE SEQUENCE [LARGE SCALE GENOMIC DNA]</scope>
    <source>
        <strain evidence="2 3">NBRC 100433</strain>
    </source>
</reference>
<organism evidence="2 3">
    <name type="scientific">Gordonia araii NBRC 100433</name>
    <dbReference type="NCBI Taxonomy" id="1073574"/>
    <lineage>
        <taxon>Bacteria</taxon>
        <taxon>Bacillati</taxon>
        <taxon>Actinomycetota</taxon>
        <taxon>Actinomycetes</taxon>
        <taxon>Mycobacteriales</taxon>
        <taxon>Gordoniaceae</taxon>
        <taxon>Gordonia</taxon>
    </lineage>
</organism>
<accession>G7GZL4</accession>
<protein>
    <submittedName>
        <fullName evidence="2">Uncharacterized protein</fullName>
    </submittedName>
</protein>
<dbReference type="AlphaFoldDB" id="G7GZL4"/>
<dbReference type="OrthoDB" id="8357313at2"/>
<comment type="caution">
    <text evidence="2">The sequence shown here is derived from an EMBL/GenBank/DDBJ whole genome shotgun (WGS) entry which is preliminary data.</text>
</comment>
<evidence type="ECO:0000256" key="1">
    <source>
        <dbReference type="SAM" id="MobiDB-lite"/>
    </source>
</evidence>
<dbReference type="InterPro" id="IPR053851">
    <property type="entry name" value="DUF6929"/>
</dbReference>
<keyword evidence="3" id="KW-1185">Reference proteome</keyword>
<proteinExistence type="predicted"/>
<evidence type="ECO:0000313" key="2">
    <source>
        <dbReference type="EMBL" id="GAB09039.1"/>
    </source>
</evidence>
<dbReference type="Proteomes" id="UP000035088">
    <property type="component" value="Unassembled WGS sequence"/>
</dbReference>
<evidence type="ECO:0000313" key="3">
    <source>
        <dbReference type="Proteomes" id="UP000035088"/>
    </source>
</evidence>
<dbReference type="EMBL" id="BAEE01000027">
    <property type="protein sequence ID" value="GAB09039.1"/>
    <property type="molecule type" value="Genomic_DNA"/>
</dbReference>
<gene>
    <name evidence="2" type="ORF">GOARA_027_00020</name>
</gene>
<dbReference type="RefSeq" id="WP_007321116.1">
    <property type="nucleotide sequence ID" value="NZ_BAEE01000027.1"/>
</dbReference>